<dbReference type="SMART" id="SM00268">
    <property type="entry name" value="ACTIN"/>
    <property type="match status" value="1"/>
</dbReference>
<dbReference type="EMBL" id="DS268432">
    <property type="protein sequence ID" value="EFO97250.1"/>
    <property type="molecule type" value="Genomic_DNA"/>
</dbReference>
<dbReference type="HOGENOM" id="CLU_027965_0_2_1"/>
<dbReference type="SUPFAM" id="SSF53067">
    <property type="entry name" value="Actin-like ATPase domain"/>
    <property type="match status" value="2"/>
</dbReference>
<dbReference type="Gene3D" id="3.30.420.40">
    <property type="match status" value="2"/>
</dbReference>
<dbReference type="GO" id="GO:0005856">
    <property type="term" value="C:cytoskeleton"/>
    <property type="evidence" value="ECO:0007669"/>
    <property type="project" value="UniProtKB-SubCell"/>
</dbReference>
<accession>E3MAX5</accession>
<dbReference type="Gene3D" id="3.90.640.10">
    <property type="entry name" value="Actin, Chain A, domain 4"/>
    <property type="match status" value="1"/>
</dbReference>
<dbReference type="PRINTS" id="PR00190">
    <property type="entry name" value="ACTIN"/>
</dbReference>
<dbReference type="InterPro" id="IPR004001">
    <property type="entry name" value="Actin_CS"/>
</dbReference>
<evidence type="ECO:0000256" key="9">
    <source>
        <dbReference type="RuleBase" id="RU000487"/>
    </source>
</evidence>
<comment type="catalytic activity">
    <reaction evidence="8">
        <text>ATP + H2O = ADP + phosphate + H(+)</text>
        <dbReference type="Rhea" id="RHEA:13065"/>
        <dbReference type="ChEBI" id="CHEBI:15377"/>
        <dbReference type="ChEBI" id="CHEBI:15378"/>
        <dbReference type="ChEBI" id="CHEBI:30616"/>
        <dbReference type="ChEBI" id="CHEBI:43474"/>
        <dbReference type="ChEBI" id="CHEBI:456216"/>
    </reaction>
</comment>
<dbReference type="KEGG" id="crq:GCK72_023302"/>
<sequence>MDLAVPVVIDNGSGVCKAGFANDDAPCVVFPAIVGNPKTRNVMIGMGEKDSYIGHEAQEKRGILSVRYPIENGVVTNWSDMEKIWHHTFYNELRVNPENHPVVITEAPLNPKSNRELMTETMFEVFNVPSLYVGLQAVLSLYASGRSTGMVLDSGDGVTHTVPVYDGYAVPHAIQRLNLAGRDLTEHLQKILTEKGYSFTTSAEKEIVRDIKEKLCFVAVDLDKSMDTAINSSALDKTYQLPDGQMITIGSERFRCPEALFQPDLLGMESPGIHETVFSSIMKCDIDLRKELMNSIVFAGGTTMFPFFKERFQNEITALAPPSVTVKALAPPERKYSVWIGGSILASLTTFSEIWISRNEYEEFGSAIVHRKCF</sequence>
<reference evidence="10" key="1">
    <citation type="submission" date="2007-07" db="EMBL/GenBank/DDBJ databases">
        <title>PCAP assembly of the Caenorhabditis remanei genome.</title>
        <authorList>
            <consortium name="The Caenorhabditis remanei Sequencing Consortium"/>
            <person name="Wilson R.K."/>
        </authorList>
    </citation>
    <scope>NUCLEOTIDE SEQUENCE [LARGE SCALE GENOMIC DNA]</scope>
    <source>
        <strain evidence="10">PB4641</strain>
    </source>
</reference>
<dbReference type="RefSeq" id="XP_003106644.2">
    <property type="nucleotide sequence ID" value="XM_003106596.2"/>
</dbReference>
<name>E3MAX5_CAERE</name>
<dbReference type="eggNOG" id="KOG0676">
    <property type="taxonomic scope" value="Eukaryota"/>
</dbReference>
<dbReference type="FunFam" id="3.90.640.10:FF:000001">
    <property type="entry name" value="Actin, muscle"/>
    <property type="match status" value="1"/>
</dbReference>
<evidence type="ECO:0000256" key="7">
    <source>
        <dbReference type="ARBA" id="ARBA00023212"/>
    </source>
</evidence>
<keyword evidence="11" id="KW-1185">Reference proteome</keyword>
<gene>
    <name evidence="10" type="ORF">CRE_16648</name>
</gene>
<dbReference type="FunFam" id="3.30.420.40:FF:000218">
    <property type="entry name" value="actin, alpha sarcomeric/skeletal-like"/>
    <property type="match status" value="1"/>
</dbReference>
<dbReference type="AlphaFoldDB" id="E3MAX5"/>
<dbReference type="GO" id="GO:0016787">
    <property type="term" value="F:hydrolase activity"/>
    <property type="evidence" value="ECO:0007669"/>
    <property type="project" value="UniProtKB-KW"/>
</dbReference>
<evidence type="ECO:0000256" key="4">
    <source>
        <dbReference type="ARBA" id="ARBA00022741"/>
    </source>
</evidence>
<dbReference type="InterPro" id="IPR043129">
    <property type="entry name" value="ATPase_NBD"/>
</dbReference>
<dbReference type="InterPro" id="IPR004000">
    <property type="entry name" value="Actin"/>
</dbReference>
<dbReference type="CTD" id="9809054"/>
<evidence type="ECO:0000313" key="10">
    <source>
        <dbReference type="EMBL" id="EFO97250.1"/>
    </source>
</evidence>
<dbReference type="STRING" id="31234.E3MAX5"/>
<keyword evidence="5" id="KW-0378">Hydrolase</keyword>
<dbReference type="Proteomes" id="UP000008281">
    <property type="component" value="Unassembled WGS sequence"/>
</dbReference>
<keyword evidence="3" id="KW-0963">Cytoplasm</keyword>
<proteinExistence type="inferred from homology"/>
<protein>
    <submittedName>
        <fullName evidence="10">Uncharacterized protein</fullName>
    </submittedName>
</protein>
<dbReference type="GeneID" id="9809054"/>
<dbReference type="FunFam" id="3.30.420.40:FF:000291">
    <property type="entry name" value="Actin, alpha skeletal muscle"/>
    <property type="match status" value="1"/>
</dbReference>
<evidence type="ECO:0000313" key="11">
    <source>
        <dbReference type="Proteomes" id="UP000008281"/>
    </source>
</evidence>
<dbReference type="PANTHER" id="PTHR11937">
    <property type="entry name" value="ACTIN"/>
    <property type="match status" value="1"/>
</dbReference>
<comment type="similarity">
    <text evidence="2 9">Belongs to the actin family.</text>
</comment>
<evidence type="ECO:0000256" key="3">
    <source>
        <dbReference type="ARBA" id="ARBA00022490"/>
    </source>
</evidence>
<evidence type="ECO:0000256" key="5">
    <source>
        <dbReference type="ARBA" id="ARBA00022801"/>
    </source>
</evidence>
<dbReference type="PROSITE" id="PS00432">
    <property type="entry name" value="ACTINS_2"/>
    <property type="match status" value="1"/>
</dbReference>
<keyword evidence="4" id="KW-0547">Nucleotide-binding</keyword>
<comment type="subcellular location">
    <subcellularLocation>
        <location evidence="1">Cytoplasm</location>
        <location evidence="1">Cytoskeleton</location>
    </subcellularLocation>
</comment>
<dbReference type="OrthoDB" id="5132116at2759"/>
<dbReference type="GO" id="GO:0005524">
    <property type="term" value="F:ATP binding"/>
    <property type="evidence" value="ECO:0007669"/>
    <property type="project" value="UniProtKB-KW"/>
</dbReference>
<evidence type="ECO:0000256" key="8">
    <source>
        <dbReference type="ARBA" id="ARBA00049360"/>
    </source>
</evidence>
<keyword evidence="7" id="KW-0206">Cytoskeleton</keyword>
<keyword evidence="6" id="KW-0067">ATP-binding</keyword>
<evidence type="ECO:0000256" key="6">
    <source>
        <dbReference type="ARBA" id="ARBA00022840"/>
    </source>
</evidence>
<organism evidence="11">
    <name type="scientific">Caenorhabditis remanei</name>
    <name type="common">Caenorhabditis vulgaris</name>
    <dbReference type="NCBI Taxonomy" id="31234"/>
    <lineage>
        <taxon>Eukaryota</taxon>
        <taxon>Metazoa</taxon>
        <taxon>Ecdysozoa</taxon>
        <taxon>Nematoda</taxon>
        <taxon>Chromadorea</taxon>
        <taxon>Rhabditida</taxon>
        <taxon>Rhabditina</taxon>
        <taxon>Rhabditomorpha</taxon>
        <taxon>Rhabditoidea</taxon>
        <taxon>Rhabditidae</taxon>
        <taxon>Peloderinae</taxon>
        <taxon>Caenorhabditis</taxon>
    </lineage>
</organism>
<dbReference type="Pfam" id="PF00022">
    <property type="entry name" value="Actin"/>
    <property type="match status" value="1"/>
</dbReference>
<dbReference type="FunFam" id="3.30.420.40:FF:000058">
    <property type="entry name" value="Putative actin-related protein 5"/>
    <property type="match status" value="1"/>
</dbReference>
<evidence type="ECO:0000256" key="2">
    <source>
        <dbReference type="ARBA" id="ARBA00006752"/>
    </source>
</evidence>
<evidence type="ECO:0000256" key="1">
    <source>
        <dbReference type="ARBA" id="ARBA00004245"/>
    </source>
</evidence>